<evidence type="ECO:0000256" key="3">
    <source>
        <dbReference type="ARBA" id="ARBA00011209"/>
    </source>
</evidence>
<dbReference type="EMBL" id="BJZO01000076">
    <property type="protein sequence ID" value="GEO82396.1"/>
    <property type="molecule type" value="Genomic_DNA"/>
</dbReference>
<dbReference type="InterPro" id="IPR015944">
    <property type="entry name" value="Gly-tRNA-synth_bsu"/>
</dbReference>
<dbReference type="Pfam" id="PF02092">
    <property type="entry name" value="tRNA_synt_2f"/>
    <property type="match status" value="1"/>
</dbReference>
<dbReference type="NCBIfam" id="TIGR00211">
    <property type="entry name" value="glyS"/>
    <property type="match status" value="1"/>
</dbReference>
<gene>
    <name evidence="11 13" type="primary">glyS</name>
    <name evidence="13" type="ORF">ROR02_25270</name>
</gene>
<dbReference type="EC" id="6.1.1.14" evidence="11"/>
<dbReference type="AlphaFoldDB" id="A0A512HAB7"/>
<sequence>MAELFIELLGEEIPARMQARAAQDLTRLIETGLDEAGLAHGPVRAFVTPRRLALVVDGLPTAQPDTREERRGPRADAPAKAIEGFLGSVGLTLDQVERRDTPKGPVLFAVIERPGQPTRALLPDLLIKALTTFPWPKSMRWGQGRLTWVRPLHGIVALFDGQVLDGGLDLGDRVLPFTDTTRGHRFLAPEPFAVTGFSDYATRLRAAGVMLDAAERREAIAQGMAALAAGEALRVREDPGLLDEVAGLVEWPVPLMGHIDKAFMTLPPEVLITSLREHQKYFCLENPDGTLSARFLVIANGTRPDSAERVVAGNERVLRARLSDARFFWDQDRETPLAQRVDALERRIFHARLGTDRERVERLRALAGTLATHIPGADPALVDRAALLAKTDLVTGMVGEFPELQGLMGAYYARHDGEPEAVADAIRTHYAPQGPSDACPTAPVAVCVALADKLDTLAGFWLIDEKPTGSKDPFALRRAALGVIRLIVENGLRLPLGAVIAAAAQGYRTRLPELDADITADLLAFFADRLKVRAREQGVRHDLIAAVLALGGEDDLVRLLARVEALTGFLDSTEGADLLAAYRRAMNIVRIEAKRDRAPATGPEAPPPDPALFETDEERALAGALDQLRAKVAPLLAAEAFTDTMAALACLRAPVDAFFDRVTVNADNPDLRTNRLRLLGRIGAAMGTVADFSRIEG</sequence>
<keyword evidence="7 11" id="KW-0067">ATP-binding</keyword>
<dbReference type="GO" id="GO:0004814">
    <property type="term" value="F:arginine-tRNA ligase activity"/>
    <property type="evidence" value="ECO:0007669"/>
    <property type="project" value="InterPro"/>
</dbReference>
<keyword evidence="6 11" id="KW-0547">Nucleotide-binding</keyword>
<evidence type="ECO:0000256" key="1">
    <source>
        <dbReference type="ARBA" id="ARBA00004496"/>
    </source>
</evidence>
<evidence type="ECO:0000256" key="7">
    <source>
        <dbReference type="ARBA" id="ARBA00022840"/>
    </source>
</evidence>
<evidence type="ECO:0000256" key="6">
    <source>
        <dbReference type="ARBA" id="ARBA00022741"/>
    </source>
</evidence>
<comment type="subunit">
    <text evidence="3 11">Tetramer of two alpha and two beta subunits.</text>
</comment>
<evidence type="ECO:0000256" key="2">
    <source>
        <dbReference type="ARBA" id="ARBA00008226"/>
    </source>
</evidence>
<dbReference type="HAMAP" id="MF_00255">
    <property type="entry name" value="Gly_tRNA_synth_beta"/>
    <property type="match status" value="1"/>
</dbReference>
<dbReference type="PRINTS" id="PR01045">
    <property type="entry name" value="TRNASYNTHGB"/>
</dbReference>
<dbReference type="SUPFAM" id="SSF109604">
    <property type="entry name" value="HD-domain/PDEase-like"/>
    <property type="match status" value="1"/>
</dbReference>
<organism evidence="13 14">
    <name type="scientific">Pararhodospirillum oryzae</name>
    <dbReference type="NCBI Taxonomy" id="478448"/>
    <lineage>
        <taxon>Bacteria</taxon>
        <taxon>Pseudomonadati</taxon>
        <taxon>Pseudomonadota</taxon>
        <taxon>Alphaproteobacteria</taxon>
        <taxon>Rhodospirillales</taxon>
        <taxon>Rhodospirillaceae</taxon>
        <taxon>Pararhodospirillum</taxon>
    </lineage>
</organism>
<dbReference type="GO" id="GO:0005829">
    <property type="term" value="C:cytosol"/>
    <property type="evidence" value="ECO:0007669"/>
    <property type="project" value="TreeGrafter"/>
</dbReference>
<evidence type="ECO:0000256" key="5">
    <source>
        <dbReference type="ARBA" id="ARBA00022598"/>
    </source>
</evidence>
<dbReference type="Pfam" id="PF05746">
    <property type="entry name" value="DALR_1"/>
    <property type="match status" value="1"/>
</dbReference>
<evidence type="ECO:0000313" key="13">
    <source>
        <dbReference type="EMBL" id="GEO82396.1"/>
    </source>
</evidence>
<feature type="domain" description="DALR anticodon binding" evidence="12">
    <location>
        <begin position="579"/>
        <end position="682"/>
    </location>
</feature>
<name>A0A512HAB7_9PROT</name>
<accession>A0A512HAB7</accession>
<keyword evidence="4 11" id="KW-0963">Cytoplasm</keyword>
<dbReference type="OrthoDB" id="9775440at2"/>
<dbReference type="Proteomes" id="UP000321567">
    <property type="component" value="Unassembled WGS sequence"/>
</dbReference>
<comment type="caution">
    <text evidence="13">The sequence shown here is derived from an EMBL/GenBank/DDBJ whole genome shotgun (WGS) entry which is preliminary data.</text>
</comment>
<evidence type="ECO:0000256" key="4">
    <source>
        <dbReference type="ARBA" id="ARBA00022490"/>
    </source>
</evidence>
<keyword evidence="8 11" id="KW-0648">Protein biosynthesis</keyword>
<keyword evidence="14" id="KW-1185">Reference proteome</keyword>
<dbReference type="InterPro" id="IPR008909">
    <property type="entry name" value="DALR_anticod-bd"/>
</dbReference>
<evidence type="ECO:0000259" key="12">
    <source>
        <dbReference type="Pfam" id="PF05746"/>
    </source>
</evidence>
<dbReference type="GO" id="GO:0005524">
    <property type="term" value="F:ATP binding"/>
    <property type="evidence" value="ECO:0007669"/>
    <property type="project" value="UniProtKB-UniRule"/>
</dbReference>
<proteinExistence type="inferred from homology"/>
<dbReference type="PROSITE" id="PS50861">
    <property type="entry name" value="AA_TRNA_LIGASE_II_GLYAB"/>
    <property type="match status" value="1"/>
</dbReference>
<reference evidence="13 14" key="1">
    <citation type="submission" date="2019-07" db="EMBL/GenBank/DDBJ databases">
        <title>Whole genome shotgun sequence of Rhodospirillum oryzae NBRC 107573.</title>
        <authorList>
            <person name="Hosoyama A."/>
            <person name="Uohara A."/>
            <person name="Ohji S."/>
            <person name="Ichikawa N."/>
        </authorList>
    </citation>
    <scope>NUCLEOTIDE SEQUENCE [LARGE SCALE GENOMIC DNA]</scope>
    <source>
        <strain evidence="13 14">NBRC 107573</strain>
    </source>
</reference>
<keyword evidence="9 11" id="KW-0030">Aminoacyl-tRNA synthetase</keyword>
<comment type="similarity">
    <text evidence="2 11">Belongs to the class-II aminoacyl-tRNA synthetase family.</text>
</comment>
<evidence type="ECO:0000256" key="11">
    <source>
        <dbReference type="HAMAP-Rule" id="MF_00255"/>
    </source>
</evidence>
<evidence type="ECO:0000256" key="10">
    <source>
        <dbReference type="ARBA" id="ARBA00047937"/>
    </source>
</evidence>
<evidence type="ECO:0000256" key="8">
    <source>
        <dbReference type="ARBA" id="ARBA00022917"/>
    </source>
</evidence>
<keyword evidence="5 11" id="KW-0436">Ligase</keyword>
<protein>
    <recommendedName>
        <fullName evidence="11">Glycine--tRNA ligase beta subunit</fullName>
        <ecNumber evidence="11">6.1.1.14</ecNumber>
    </recommendedName>
    <alternativeName>
        <fullName evidence="11">Glycyl-tRNA synthetase beta subunit</fullName>
        <shortName evidence="11">GlyRS</shortName>
    </alternativeName>
</protein>
<evidence type="ECO:0000256" key="9">
    <source>
        <dbReference type="ARBA" id="ARBA00023146"/>
    </source>
</evidence>
<dbReference type="PANTHER" id="PTHR30075">
    <property type="entry name" value="GLYCYL-TRNA SYNTHETASE"/>
    <property type="match status" value="1"/>
</dbReference>
<comment type="catalytic activity">
    <reaction evidence="10 11">
        <text>tRNA(Gly) + glycine + ATP = glycyl-tRNA(Gly) + AMP + diphosphate</text>
        <dbReference type="Rhea" id="RHEA:16013"/>
        <dbReference type="Rhea" id="RHEA-COMP:9664"/>
        <dbReference type="Rhea" id="RHEA-COMP:9683"/>
        <dbReference type="ChEBI" id="CHEBI:30616"/>
        <dbReference type="ChEBI" id="CHEBI:33019"/>
        <dbReference type="ChEBI" id="CHEBI:57305"/>
        <dbReference type="ChEBI" id="CHEBI:78442"/>
        <dbReference type="ChEBI" id="CHEBI:78522"/>
        <dbReference type="ChEBI" id="CHEBI:456215"/>
        <dbReference type="EC" id="6.1.1.14"/>
    </reaction>
</comment>
<dbReference type="PANTHER" id="PTHR30075:SF2">
    <property type="entry name" value="GLYCINE--TRNA LIGASE, CHLOROPLASTIC_MITOCHONDRIAL 2"/>
    <property type="match status" value="1"/>
</dbReference>
<dbReference type="RefSeq" id="WP_147164417.1">
    <property type="nucleotide sequence ID" value="NZ_BJZO01000076.1"/>
</dbReference>
<dbReference type="GO" id="GO:0006426">
    <property type="term" value="P:glycyl-tRNA aminoacylation"/>
    <property type="evidence" value="ECO:0007669"/>
    <property type="project" value="UniProtKB-UniRule"/>
</dbReference>
<dbReference type="InterPro" id="IPR006194">
    <property type="entry name" value="Gly-tRNA-synth_heterodimer"/>
</dbReference>
<dbReference type="GO" id="GO:0004820">
    <property type="term" value="F:glycine-tRNA ligase activity"/>
    <property type="evidence" value="ECO:0007669"/>
    <property type="project" value="UniProtKB-UniRule"/>
</dbReference>
<dbReference type="GO" id="GO:0006420">
    <property type="term" value="P:arginyl-tRNA aminoacylation"/>
    <property type="evidence" value="ECO:0007669"/>
    <property type="project" value="InterPro"/>
</dbReference>
<comment type="subcellular location">
    <subcellularLocation>
        <location evidence="1 11">Cytoplasm</location>
    </subcellularLocation>
</comment>
<evidence type="ECO:0000313" key="14">
    <source>
        <dbReference type="Proteomes" id="UP000321567"/>
    </source>
</evidence>